<dbReference type="WBParaSite" id="Hba_13952">
    <property type="protein sequence ID" value="Hba_13952"/>
    <property type="gene ID" value="Hba_13952"/>
</dbReference>
<accession>A0A1I7X8X8</accession>
<reference evidence="2" key="1">
    <citation type="submission" date="2016-11" db="UniProtKB">
        <authorList>
            <consortium name="WormBaseParasite"/>
        </authorList>
    </citation>
    <scope>IDENTIFICATION</scope>
</reference>
<evidence type="ECO:0000313" key="2">
    <source>
        <dbReference type="WBParaSite" id="Hba_13952"/>
    </source>
</evidence>
<proteinExistence type="predicted"/>
<protein>
    <submittedName>
        <fullName evidence="2">Uncharacterized protein</fullName>
    </submittedName>
</protein>
<dbReference type="AlphaFoldDB" id="A0A1I7X8X8"/>
<dbReference type="Proteomes" id="UP000095283">
    <property type="component" value="Unplaced"/>
</dbReference>
<evidence type="ECO:0000313" key="1">
    <source>
        <dbReference type="Proteomes" id="UP000095283"/>
    </source>
</evidence>
<sequence length="47" mass="5664">MGQFASSESRQHWHRLNNLCISLLARQHKKNFLWKIITESEGKYFDD</sequence>
<organism evidence="1 2">
    <name type="scientific">Heterorhabditis bacteriophora</name>
    <name type="common">Entomopathogenic nematode worm</name>
    <dbReference type="NCBI Taxonomy" id="37862"/>
    <lineage>
        <taxon>Eukaryota</taxon>
        <taxon>Metazoa</taxon>
        <taxon>Ecdysozoa</taxon>
        <taxon>Nematoda</taxon>
        <taxon>Chromadorea</taxon>
        <taxon>Rhabditida</taxon>
        <taxon>Rhabditina</taxon>
        <taxon>Rhabditomorpha</taxon>
        <taxon>Strongyloidea</taxon>
        <taxon>Heterorhabditidae</taxon>
        <taxon>Heterorhabditis</taxon>
    </lineage>
</organism>
<name>A0A1I7X8X8_HETBA</name>
<keyword evidence="1" id="KW-1185">Reference proteome</keyword>